<reference evidence="1 2" key="1">
    <citation type="submission" date="2020-08" db="EMBL/GenBank/DDBJ databases">
        <title>Genomic Encyclopedia of Type Strains, Phase IV (KMG-IV): sequencing the most valuable type-strain genomes for metagenomic binning, comparative biology and taxonomic classification.</title>
        <authorList>
            <person name="Goeker M."/>
        </authorList>
    </citation>
    <scope>NUCLEOTIDE SEQUENCE [LARGE SCALE GENOMIC DNA]</scope>
    <source>
        <strain evidence="1 2">YIM 65646</strain>
    </source>
</reference>
<keyword evidence="2" id="KW-1185">Reference proteome</keyword>
<evidence type="ECO:0000313" key="2">
    <source>
        <dbReference type="Proteomes" id="UP000548476"/>
    </source>
</evidence>
<comment type="caution">
    <text evidence="1">The sequence shown here is derived from an EMBL/GenBank/DDBJ whole genome shotgun (WGS) entry which is preliminary data.</text>
</comment>
<dbReference type="AlphaFoldDB" id="A0A841FRW8"/>
<protein>
    <recommendedName>
        <fullName evidence="3">DUF1579 domain-containing protein</fullName>
    </recommendedName>
</protein>
<name>A0A841FRW8_9ACTN</name>
<sequence length="139" mass="15184">MNPSDRIQALGRLAGTWKVTGGANGTCRWEYLPGGHFLVQHVDLVSPEGTHVLGIEVIGHEKPFMRERGEDVKSRMYSSDGDTLDYVYELEGDTLTIWGGEKGSPAYFRGEFSADGDSLAGAWVWPGGGYDASMTRVAR</sequence>
<evidence type="ECO:0000313" key="1">
    <source>
        <dbReference type="EMBL" id="MBB6037553.1"/>
    </source>
</evidence>
<accession>A0A841FRW8</accession>
<dbReference type="RefSeq" id="WP_184790363.1">
    <property type="nucleotide sequence ID" value="NZ_BONT01000085.1"/>
</dbReference>
<dbReference type="Proteomes" id="UP000548476">
    <property type="component" value="Unassembled WGS sequence"/>
</dbReference>
<evidence type="ECO:0008006" key="3">
    <source>
        <dbReference type="Google" id="ProtNLM"/>
    </source>
</evidence>
<dbReference type="EMBL" id="JACHGT010000012">
    <property type="protein sequence ID" value="MBB6037553.1"/>
    <property type="molecule type" value="Genomic_DNA"/>
</dbReference>
<organism evidence="1 2">
    <name type="scientific">Phytomonospora endophytica</name>
    <dbReference type="NCBI Taxonomy" id="714109"/>
    <lineage>
        <taxon>Bacteria</taxon>
        <taxon>Bacillati</taxon>
        <taxon>Actinomycetota</taxon>
        <taxon>Actinomycetes</taxon>
        <taxon>Micromonosporales</taxon>
        <taxon>Micromonosporaceae</taxon>
        <taxon>Phytomonospora</taxon>
    </lineage>
</organism>
<gene>
    <name evidence="1" type="ORF">HNR73_005429</name>
</gene>
<proteinExistence type="predicted"/>